<dbReference type="InterPro" id="IPR025952">
    <property type="entry name" value="R3H-assoc_dom"/>
</dbReference>
<dbReference type="GO" id="GO:0003676">
    <property type="term" value="F:nucleic acid binding"/>
    <property type="evidence" value="ECO:0007669"/>
    <property type="project" value="InterPro"/>
</dbReference>
<proteinExistence type="predicted"/>
<dbReference type="EMBL" id="NCKV01003421">
    <property type="protein sequence ID" value="RWS25745.1"/>
    <property type="molecule type" value="Genomic_DNA"/>
</dbReference>
<feature type="compositionally biased region" description="Low complexity" evidence="1">
    <location>
        <begin position="201"/>
        <end position="215"/>
    </location>
</feature>
<sequence length="337" mass="39261">MGVIRNLSSLGGSIEENENGWNLEQFVENGPNDANNENHINNLRNEVNNEIQIEEELLARQQRNRIRRLRDQNKRTCLRPQPTFRALGCRGTSYKKYRRYENANMLSQSIAKSNLIDDELLDDVSIRDFVPQSVSAFTQLMMEAEKMQAWNEFISRSEDEQEFILKSIEDDHNYDDVYIDAEEVRRMHKTQKRVKRQQHNSTSSTASDDSEAGTSKMQQKSKDKRSTHPSYCAEQCFERINSDIKALLRKQVPLGILSSIEQDVLSFFLSEPMATYKSCLPSGFQRMLLHACCQYLNLSCQSFNKDGFRWSKVRNHHNFFAKPPKTLSSYLEEKKYS</sequence>
<dbReference type="InterPro" id="IPR036867">
    <property type="entry name" value="R3H_dom_sf"/>
</dbReference>
<evidence type="ECO:0000256" key="1">
    <source>
        <dbReference type="SAM" id="MobiDB-lite"/>
    </source>
</evidence>
<accession>A0A443SE00</accession>
<evidence type="ECO:0000313" key="3">
    <source>
        <dbReference type="EMBL" id="RWS25745.1"/>
    </source>
</evidence>
<feature type="compositionally biased region" description="Basic residues" evidence="1">
    <location>
        <begin position="188"/>
        <end position="198"/>
    </location>
</feature>
<protein>
    <submittedName>
        <fullName evidence="3">R3H domain-containing protein 4-like protein</fullName>
    </submittedName>
</protein>
<dbReference type="PANTHER" id="PTHR32019:SF2">
    <property type="entry name" value="R3H DOMAIN-CONTAINING PROTEIN 4"/>
    <property type="match status" value="1"/>
</dbReference>
<dbReference type="Proteomes" id="UP000288716">
    <property type="component" value="Unassembled WGS sequence"/>
</dbReference>
<feature type="region of interest" description="Disordered" evidence="1">
    <location>
        <begin position="188"/>
        <end position="227"/>
    </location>
</feature>
<dbReference type="VEuPathDB" id="VectorBase:LDEU006295"/>
<dbReference type="Pfam" id="PF13902">
    <property type="entry name" value="R3H-assoc"/>
    <property type="match status" value="1"/>
</dbReference>
<dbReference type="InterPro" id="IPR039629">
    <property type="entry name" value="R3HDM4"/>
</dbReference>
<keyword evidence="4" id="KW-1185">Reference proteome</keyword>
<evidence type="ECO:0000313" key="4">
    <source>
        <dbReference type="Proteomes" id="UP000288716"/>
    </source>
</evidence>
<dbReference type="AlphaFoldDB" id="A0A443SE00"/>
<name>A0A443SE00_9ACAR</name>
<dbReference type="PANTHER" id="PTHR32019">
    <property type="entry name" value="R3H DOMAIN-CONTAINING PROTEIN 4"/>
    <property type="match status" value="1"/>
</dbReference>
<dbReference type="STRING" id="299467.A0A443SE00"/>
<comment type="caution">
    <text evidence="3">The sequence shown here is derived from an EMBL/GenBank/DDBJ whole genome shotgun (WGS) entry which is preliminary data.</text>
</comment>
<dbReference type="SUPFAM" id="SSF82708">
    <property type="entry name" value="R3H domain"/>
    <property type="match status" value="1"/>
</dbReference>
<gene>
    <name evidence="3" type="ORF">B4U80_13792</name>
</gene>
<reference evidence="3 4" key="1">
    <citation type="journal article" date="2018" name="Gigascience">
        <title>Genomes of trombidid mites reveal novel predicted allergens and laterally-transferred genes associated with secondary metabolism.</title>
        <authorList>
            <person name="Dong X."/>
            <person name="Chaisiri K."/>
            <person name="Xia D."/>
            <person name="Armstrong S.D."/>
            <person name="Fang Y."/>
            <person name="Donnelly M.J."/>
            <person name="Kadowaki T."/>
            <person name="McGarry J.W."/>
            <person name="Darby A.C."/>
            <person name="Makepeace B.L."/>
        </authorList>
    </citation>
    <scope>NUCLEOTIDE SEQUENCE [LARGE SCALE GENOMIC DNA]</scope>
    <source>
        <strain evidence="3">UoL-UT</strain>
    </source>
</reference>
<organism evidence="3 4">
    <name type="scientific">Leptotrombidium deliense</name>
    <dbReference type="NCBI Taxonomy" id="299467"/>
    <lineage>
        <taxon>Eukaryota</taxon>
        <taxon>Metazoa</taxon>
        <taxon>Ecdysozoa</taxon>
        <taxon>Arthropoda</taxon>
        <taxon>Chelicerata</taxon>
        <taxon>Arachnida</taxon>
        <taxon>Acari</taxon>
        <taxon>Acariformes</taxon>
        <taxon>Trombidiformes</taxon>
        <taxon>Prostigmata</taxon>
        <taxon>Anystina</taxon>
        <taxon>Parasitengona</taxon>
        <taxon>Trombiculoidea</taxon>
        <taxon>Trombiculidae</taxon>
        <taxon>Leptotrombidium</taxon>
    </lineage>
</organism>
<feature type="domain" description="R3H-associated N-terminal" evidence="2">
    <location>
        <begin position="93"/>
        <end position="172"/>
    </location>
</feature>
<dbReference type="OrthoDB" id="75169at2759"/>
<evidence type="ECO:0000259" key="2">
    <source>
        <dbReference type="Pfam" id="PF13902"/>
    </source>
</evidence>